<dbReference type="OrthoDB" id="2455036at2"/>
<protein>
    <recommendedName>
        <fullName evidence="3">N-acetyltransferase domain-containing protein</fullName>
    </recommendedName>
</protein>
<gene>
    <name evidence="1" type="ORF">QI30_04170</name>
</gene>
<organism evidence="1 2">
    <name type="scientific">Candidatus Kurthia intestinigallinarum</name>
    <dbReference type="NCBI Taxonomy" id="1562256"/>
    <lineage>
        <taxon>Bacteria</taxon>
        <taxon>Bacillati</taxon>
        <taxon>Bacillota</taxon>
        <taxon>Bacilli</taxon>
        <taxon>Bacillales</taxon>
        <taxon>Caryophanaceae</taxon>
        <taxon>Kurthia</taxon>
    </lineage>
</organism>
<evidence type="ECO:0000313" key="1">
    <source>
        <dbReference type="EMBL" id="RUS57759.1"/>
    </source>
</evidence>
<reference evidence="1 2" key="1">
    <citation type="submission" date="2014-11" db="EMBL/GenBank/DDBJ databases">
        <title>Genome sequence and analysis of novel Kurthia sp.</title>
        <authorList>
            <person name="Lawson J.N."/>
            <person name="Gonzalez J.E."/>
            <person name="Rinauldi L."/>
            <person name="Xuan Z."/>
            <person name="Firman A."/>
            <person name="Shaddox L."/>
            <person name="Trudeau A."/>
            <person name="Shah S."/>
            <person name="Reiman D."/>
        </authorList>
    </citation>
    <scope>NUCLEOTIDE SEQUENCE [LARGE SCALE GENOMIC DNA]</scope>
    <source>
        <strain evidence="1 2">3B1D</strain>
    </source>
</reference>
<dbReference type="RefSeq" id="WP_126989700.1">
    <property type="nucleotide sequence ID" value="NZ_JTFC01000012.1"/>
</dbReference>
<dbReference type="AlphaFoldDB" id="A0A433RWY1"/>
<dbReference type="InterPro" id="IPR016181">
    <property type="entry name" value="Acyl_CoA_acyltransferase"/>
</dbReference>
<dbReference type="SUPFAM" id="SSF55729">
    <property type="entry name" value="Acyl-CoA N-acyltransferases (Nat)"/>
    <property type="match status" value="1"/>
</dbReference>
<keyword evidence="2" id="KW-1185">Reference proteome</keyword>
<comment type="caution">
    <text evidence="1">The sequence shown here is derived from an EMBL/GenBank/DDBJ whole genome shotgun (WGS) entry which is preliminary data.</text>
</comment>
<evidence type="ECO:0008006" key="3">
    <source>
        <dbReference type="Google" id="ProtNLM"/>
    </source>
</evidence>
<sequence>MKRIIRHATLDDADQIAAIHTVCKADLTKPITNQNSQRSNTVGTGGTPIRFEYDIALWKIYLQDPAYKVMVLQDRIIIGFIVAHQPAHTDSWLIADAVVLQEYAKPHDREMLYESLMKEIYPAVNHPPQLVESL</sequence>
<dbReference type="EMBL" id="JTFC01000012">
    <property type="protein sequence ID" value="RUS57759.1"/>
    <property type="molecule type" value="Genomic_DNA"/>
</dbReference>
<accession>A0A433RWY1</accession>
<dbReference type="Proteomes" id="UP000288623">
    <property type="component" value="Unassembled WGS sequence"/>
</dbReference>
<proteinExistence type="predicted"/>
<evidence type="ECO:0000313" key="2">
    <source>
        <dbReference type="Proteomes" id="UP000288623"/>
    </source>
</evidence>
<name>A0A433RWY1_9BACL</name>